<evidence type="ECO:0000313" key="3">
    <source>
        <dbReference type="Proteomes" id="UP000692954"/>
    </source>
</evidence>
<organism evidence="2 3">
    <name type="scientific">Paramecium sonneborni</name>
    <dbReference type="NCBI Taxonomy" id="65129"/>
    <lineage>
        <taxon>Eukaryota</taxon>
        <taxon>Sar</taxon>
        <taxon>Alveolata</taxon>
        <taxon>Ciliophora</taxon>
        <taxon>Intramacronucleata</taxon>
        <taxon>Oligohymenophorea</taxon>
        <taxon>Peniculida</taxon>
        <taxon>Parameciidae</taxon>
        <taxon>Paramecium</taxon>
    </lineage>
</organism>
<evidence type="ECO:0008006" key="4">
    <source>
        <dbReference type="Google" id="ProtNLM"/>
    </source>
</evidence>
<dbReference type="EMBL" id="CAJJDN010000076">
    <property type="protein sequence ID" value="CAD8101488.1"/>
    <property type="molecule type" value="Genomic_DNA"/>
</dbReference>
<accession>A0A8S1PGD1</accession>
<gene>
    <name evidence="2" type="ORF">PSON_ATCC_30995.1.T0760007</name>
</gene>
<sequence length="201" mass="24311">MQKQIRDGLYILSLEYGLLFFFFAIKPLIPMIKHIQWRKKQRKNQRIKMSNSFFRICASTIKISIIDPDYYKYVLLDQSIIINHENYSKINNLNTKQFNNIYNQLFNEGILFQQGDRWKQQTELFSLHFDCNKLKISLNNINQIIEKYIILYDEQQENIYEMILKTINQIIVFSFFGVDADKLQINRRCMGLETINYFKVY</sequence>
<keyword evidence="3" id="KW-1185">Reference proteome</keyword>
<name>A0A8S1PGD1_9CILI</name>
<keyword evidence="1" id="KW-1133">Transmembrane helix</keyword>
<dbReference type="Proteomes" id="UP000692954">
    <property type="component" value="Unassembled WGS sequence"/>
</dbReference>
<protein>
    <recommendedName>
        <fullName evidence="4">Cytochrome P450</fullName>
    </recommendedName>
</protein>
<feature type="transmembrane region" description="Helical" evidence="1">
    <location>
        <begin position="16"/>
        <end position="35"/>
    </location>
</feature>
<dbReference type="OrthoDB" id="1470350at2759"/>
<evidence type="ECO:0000313" key="2">
    <source>
        <dbReference type="EMBL" id="CAD8101488.1"/>
    </source>
</evidence>
<keyword evidence="1" id="KW-0472">Membrane</keyword>
<reference evidence="2" key="1">
    <citation type="submission" date="2021-01" db="EMBL/GenBank/DDBJ databases">
        <authorList>
            <consortium name="Genoscope - CEA"/>
            <person name="William W."/>
        </authorList>
    </citation>
    <scope>NUCLEOTIDE SEQUENCE</scope>
</reference>
<proteinExistence type="predicted"/>
<comment type="caution">
    <text evidence="2">The sequence shown here is derived from an EMBL/GenBank/DDBJ whole genome shotgun (WGS) entry which is preliminary data.</text>
</comment>
<evidence type="ECO:0000256" key="1">
    <source>
        <dbReference type="SAM" id="Phobius"/>
    </source>
</evidence>
<keyword evidence="1" id="KW-0812">Transmembrane</keyword>
<dbReference type="AlphaFoldDB" id="A0A8S1PGD1"/>